<proteinExistence type="predicted"/>
<reference evidence="1 2" key="1">
    <citation type="journal article" date="2018" name="Front. Plant Sci.">
        <title>Red Clover (Trifolium pratense) and Zigzag Clover (T. medium) - A Picture of Genomic Similarities and Differences.</title>
        <authorList>
            <person name="Dluhosova J."/>
            <person name="Istvanek J."/>
            <person name="Nedelnik J."/>
            <person name="Repkova J."/>
        </authorList>
    </citation>
    <scope>NUCLEOTIDE SEQUENCE [LARGE SCALE GENOMIC DNA]</scope>
    <source>
        <strain evidence="2">cv. 10/8</strain>
        <tissue evidence="1">Leaf</tissue>
    </source>
</reference>
<keyword evidence="2" id="KW-1185">Reference proteome</keyword>
<comment type="caution">
    <text evidence="1">The sequence shown here is derived from an EMBL/GenBank/DDBJ whole genome shotgun (WGS) entry which is preliminary data.</text>
</comment>
<dbReference type="Proteomes" id="UP000265520">
    <property type="component" value="Unassembled WGS sequence"/>
</dbReference>
<protein>
    <submittedName>
        <fullName evidence="1">Uncharacterized protein</fullName>
    </submittedName>
</protein>
<dbReference type="EMBL" id="LXQA010653214">
    <property type="protein sequence ID" value="MCI64316.1"/>
    <property type="molecule type" value="Genomic_DNA"/>
</dbReference>
<organism evidence="1 2">
    <name type="scientific">Trifolium medium</name>
    <dbReference type="NCBI Taxonomy" id="97028"/>
    <lineage>
        <taxon>Eukaryota</taxon>
        <taxon>Viridiplantae</taxon>
        <taxon>Streptophyta</taxon>
        <taxon>Embryophyta</taxon>
        <taxon>Tracheophyta</taxon>
        <taxon>Spermatophyta</taxon>
        <taxon>Magnoliopsida</taxon>
        <taxon>eudicotyledons</taxon>
        <taxon>Gunneridae</taxon>
        <taxon>Pentapetalae</taxon>
        <taxon>rosids</taxon>
        <taxon>fabids</taxon>
        <taxon>Fabales</taxon>
        <taxon>Fabaceae</taxon>
        <taxon>Papilionoideae</taxon>
        <taxon>50 kb inversion clade</taxon>
        <taxon>NPAAA clade</taxon>
        <taxon>Hologalegina</taxon>
        <taxon>IRL clade</taxon>
        <taxon>Trifolieae</taxon>
        <taxon>Trifolium</taxon>
    </lineage>
</organism>
<dbReference type="AlphaFoldDB" id="A0A392TW24"/>
<name>A0A392TW24_9FABA</name>
<sequence>MLAIETSVILRQHVMLSFLKSLCFDTRKERASSVTPEHLLKLNSFSEMHKFPMAFNPSE</sequence>
<evidence type="ECO:0000313" key="1">
    <source>
        <dbReference type="EMBL" id="MCI64316.1"/>
    </source>
</evidence>
<feature type="non-terminal residue" evidence="1">
    <location>
        <position position="59"/>
    </location>
</feature>
<accession>A0A392TW24</accession>
<evidence type="ECO:0000313" key="2">
    <source>
        <dbReference type="Proteomes" id="UP000265520"/>
    </source>
</evidence>